<protein>
    <submittedName>
        <fullName evidence="5">Alanine dehydrogenase/PNT, C-terminal domain protein</fullName>
    </submittedName>
</protein>
<dbReference type="Pfam" id="PF05222">
    <property type="entry name" value="AlaDh_PNT_N"/>
    <property type="match status" value="1"/>
</dbReference>
<feature type="binding site" evidence="3">
    <location>
        <position position="230"/>
    </location>
    <ligand>
        <name>NAD(+)</name>
        <dbReference type="ChEBI" id="CHEBI:57540"/>
    </ligand>
</feature>
<reference evidence="5 6" key="1">
    <citation type="journal article" date="2013" name="Front. Microbiol.">
        <title>Comparative genomic analyses of the cyanobacterium, Lyngbya aestuarii BL J, a powerful hydrogen producer.</title>
        <authorList>
            <person name="Kothari A."/>
            <person name="Vaughn M."/>
            <person name="Garcia-Pichel F."/>
        </authorList>
    </citation>
    <scope>NUCLEOTIDE SEQUENCE [LARGE SCALE GENOMIC DNA]</scope>
    <source>
        <strain evidence="5 6">BL J</strain>
    </source>
</reference>
<dbReference type="PATRIC" id="fig|1348334.3.peg.1732"/>
<dbReference type="PANTHER" id="PTHR11133:SF22">
    <property type="entry name" value="ALPHA-AMINOADIPIC SEMIALDEHYDE SYNTHASE, MITOCHONDRIAL"/>
    <property type="match status" value="1"/>
</dbReference>
<dbReference type="CDD" id="cd05199">
    <property type="entry name" value="SDH_like"/>
    <property type="match status" value="1"/>
</dbReference>
<keyword evidence="6" id="KW-1185">Reference proteome</keyword>
<dbReference type="Proteomes" id="UP000017127">
    <property type="component" value="Unassembled WGS sequence"/>
</dbReference>
<evidence type="ECO:0000256" key="3">
    <source>
        <dbReference type="PIRSR" id="PIRSR018250-3"/>
    </source>
</evidence>
<dbReference type="GO" id="GO:0004754">
    <property type="term" value="F:saccharopine dehydrogenase (NAD+, L-lysine-forming) activity"/>
    <property type="evidence" value="ECO:0007669"/>
    <property type="project" value="InterPro"/>
</dbReference>
<dbReference type="OrthoDB" id="502334at2"/>
<dbReference type="RefSeq" id="WP_023065515.1">
    <property type="nucleotide sequence ID" value="NZ_AUZM01000012.1"/>
</dbReference>
<feature type="active site" description="Proton acceptor" evidence="2">
    <location>
        <position position="72"/>
    </location>
</feature>
<evidence type="ECO:0000313" key="5">
    <source>
        <dbReference type="EMBL" id="ERT08268.1"/>
    </source>
</evidence>
<evidence type="ECO:0000256" key="2">
    <source>
        <dbReference type="PIRSR" id="PIRSR018250-1"/>
    </source>
</evidence>
<accession>U7QK49</accession>
<gene>
    <name evidence="5" type="ORF">M595_1775</name>
</gene>
<dbReference type="EMBL" id="AUZM01000012">
    <property type="protein sequence ID" value="ERT08268.1"/>
    <property type="molecule type" value="Genomic_DNA"/>
</dbReference>
<evidence type="ECO:0000259" key="4">
    <source>
        <dbReference type="SMART" id="SM01003"/>
    </source>
</evidence>
<dbReference type="InterPro" id="IPR027281">
    <property type="entry name" value="Lys1"/>
</dbReference>
<evidence type="ECO:0000313" key="6">
    <source>
        <dbReference type="Proteomes" id="UP000017127"/>
    </source>
</evidence>
<sequence length="402" mass="45164">MKIGIIREGKVPIDRRVALSPQQCQAVKEKFPTVELIVQTSPIRCFTDTEYLQQGLEVRENVSDCDILLGVKEVPISDLIPNKTYLFFSHTIKKQPYNRQLLQAILDQNICLIDYECLTNERGSRVIGFGRYAGIIGAYHGLDAYGKRNHLYQLKPILDCVDINEMKAELAKVKLPAIKIAITGGGRVATGVMEILNLIGTSSVSPADFLTKSYPETVYTQLNSIDYNKTPDGSPFIEADFFQYPEQFEGDFYKYTQVTDLLIAAAYWHPDSPVLLTPEDIQTSGFKIQVIADITCDIEGSIPCTKRTSTLTEPYFDYNPHTQQLEPAFSQDKNLTIMAVDNLPSGLPRDASEDFGNQLIENIFPFLLEEDSIQMIARATIAKNGTLTPPFQYLQDYTEGKE</sequence>
<keyword evidence="1" id="KW-0560">Oxidoreductase</keyword>
<dbReference type="Gene3D" id="3.40.50.720">
    <property type="entry name" value="NAD(P)-binding Rossmann-like Domain"/>
    <property type="match status" value="2"/>
</dbReference>
<dbReference type="InterPro" id="IPR051168">
    <property type="entry name" value="AASS"/>
</dbReference>
<dbReference type="GO" id="GO:0009085">
    <property type="term" value="P:lysine biosynthetic process"/>
    <property type="evidence" value="ECO:0007669"/>
    <property type="project" value="InterPro"/>
</dbReference>
<evidence type="ECO:0000256" key="1">
    <source>
        <dbReference type="ARBA" id="ARBA00023002"/>
    </source>
</evidence>
<dbReference type="PIRSF" id="PIRSF018250">
    <property type="entry name" value="Saccharopine_DH_Lys"/>
    <property type="match status" value="1"/>
</dbReference>
<dbReference type="AlphaFoldDB" id="U7QK49"/>
<organism evidence="5 6">
    <name type="scientific">Lyngbya aestuarii BL J</name>
    <dbReference type="NCBI Taxonomy" id="1348334"/>
    <lineage>
        <taxon>Bacteria</taxon>
        <taxon>Bacillati</taxon>
        <taxon>Cyanobacteriota</taxon>
        <taxon>Cyanophyceae</taxon>
        <taxon>Oscillatoriophycideae</taxon>
        <taxon>Oscillatoriales</taxon>
        <taxon>Microcoleaceae</taxon>
        <taxon>Lyngbya</taxon>
    </lineage>
</organism>
<feature type="binding site" evidence="3">
    <location>
        <position position="226"/>
    </location>
    <ligand>
        <name>NAD(+)</name>
        <dbReference type="ChEBI" id="CHEBI:57540"/>
    </ligand>
</feature>
<name>U7QK49_9CYAN</name>
<feature type="active site" description="Proton donor" evidence="2">
    <location>
        <position position="90"/>
    </location>
</feature>
<dbReference type="SUPFAM" id="SSF52283">
    <property type="entry name" value="Formate/glycerate dehydrogenase catalytic domain-like"/>
    <property type="match status" value="1"/>
</dbReference>
<proteinExistence type="predicted"/>
<dbReference type="InterPro" id="IPR007886">
    <property type="entry name" value="AlaDH/PNT_N"/>
</dbReference>
<feature type="binding site" evidence="3">
    <location>
        <position position="267"/>
    </location>
    <ligand>
        <name>NAD(+)</name>
        <dbReference type="ChEBI" id="CHEBI:57540"/>
    </ligand>
</feature>
<dbReference type="PANTHER" id="PTHR11133">
    <property type="entry name" value="SACCHAROPINE DEHYDROGENASE"/>
    <property type="match status" value="1"/>
</dbReference>
<feature type="domain" description="Alanine dehydrogenase/pyridine nucleotide transhydrogenase N-terminal" evidence="4">
    <location>
        <begin position="4"/>
        <end position="136"/>
    </location>
</feature>
<keyword evidence="3" id="KW-0520">NAD</keyword>
<dbReference type="SMART" id="SM01003">
    <property type="entry name" value="AlaDh_PNT_N"/>
    <property type="match status" value="1"/>
</dbReference>
<comment type="caution">
    <text evidence="5">The sequence shown here is derived from an EMBL/GenBank/DDBJ whole genome shotgun (WGS) entry which is preliminary data.</text>
</comment>